<proteinExistence type="predicted"/>
<dbReference type="InterPro" id="IPR036179">
    <property type="entry name" value="Ig-like_dom_sf"/>
</dbReference>
<dbReference type="Proteomes" id="UP000694380">
    <property type="component" value="Unplaced"/>
</dbReference>
<dbReference type="PANTHER" id="PTHR11738">
    <property type="entry name" value="MHC CLASS I NK CELL RECEPTOR"/>
    <property type="match status" value="1"/>
</dbReference>
<dbReference type="InterPro" id="IPR007110">
    <property type="entry name" value="Ig-like_dom"/>
</dbReference>
<dbReference type="PANTHER" id="PTHR11738:SF186">
    <property type="entry name" value="OSTEOCLAST-ASSOCIATED IMMUNOGLOBULIN-LIKE RECEPTOR"/>
    <property type="match status" value="1"/>
</dbReference>
<feature type="region of interest" description="Disordered" evidence="4">
    <location>
        <begin position="391"/>
        <end position="410"/>
    </location>
</feature>
<evidence type="ECO:0000256" key="3">
    <source>
        <dbReference type="ARBA" id="ARBA00023319"/>
    </source>
</evidence>
<keyword evidence="2" id="KW-1015">Disulfide bond</keyword>
<dbReference type="Pfam" id="PF13895">
    <property type="entry name" value="Ig_2"/>
    <property type="match status" value="2"/>
</dbReference>
<dbReference type="InterPro" id="IPR050412">
    <property type="entry name" value="Ig-like_Receptors_ImmuneReg"/>
</dbReference>
<reference evidence="6" key="1">
    <citation type="submission" date="2025-08" db="UniProtKB">
        <authorList>
            <consortium name="Ensembl"/>
        </authorList>
    </citation>
    <scope>IDENTIFICATION</scope>
</reference>
<keyword evidence="3" id="KW-0393">Immunoglobulin domain</keyword>
<protein>
    <recommendedName>
        <fullName evidence="5">Ig-like domain-containing protein</fullName>
    </recommendedName>
</protein>
<dbReference type="FunFam" id="2.60.40.10:FF:000049">
    <property type="entry name" value="Leukocyte immunoglobulin-like receptor subfamily B member 1"/>
    <property type="match status" value="4"/>
</dbReference>
<evidence type="ECO:0000256" key="4">
    <source>
        <dbReference type="SAM" id="MobiDB-lite"/>
    </source>
</evidence>
<evidence type="ECO:0000256" key="2">
    <source>
        <dbReference type="ARBA" id="ARBA00023157"/>
    </source>
</evidence>
<evidence type="ECO:0000313" key="6">
    <source>
        <dbReference type="Ensembl" id="ENSCPBP00000015012.1"/>
    </source>
</evidence>
<dbReference type="PROSITE" id="PS50835">
    <property type="entry name" value="IG_LIKE"/>
    <property type="match status" value="1"/>
</dbReference>
<dbReference type="SMART" id="SM00409">
    <property type="entry name" value="IG"/>
    <property type="match status" value="4"/>
</dbReference>
<dbReference type="Gene3D" id="2.60.40.10">
    <property type="entry name" value="Immunoglobulins"/>
    <property type="match status" value="4"/>
</dbReference>
<dbReference type="GeneTree" id="ENSGT01150000286974"/>
<feature type="domain" description="Ig-like" evidence="5">
    <location>
        <begin position="126"/>
        <end position="192"/>
    </location>
</feature>
<dbReference type="InterPro" id="IPR003598">
    <property type="entry name" value="Ig_sub2"/>
</dbReference>
<evidence type="ECO:0000259" key="5">
    <source>
        <dbReference type="PROSITE" id="PS50835"/>
    </source>
</evidence>
<keyword evidence="1" id="KW-0732">Signal</keyword>
<dbReference type="AlphaFoldDB" id="A0A8C3FVQ3"/>
<dbReference type="SMART" id="SM00408">
    <property type="entry name" value="IGc2"/>
    <property type="match status" value="2"/>
</dbReference>
<reference evidence="6" key="2">
    <citation type="submission" date="2025-09" db="UniProtKB">
        <authorList>
            <consortium name="Ensembl"/>
        </authorList>
    </citation>
    <scope>IDENTIFICATION</scope>
</reference>
<accession>A0A8C3FVQ3</accession>
<feature type="compositionally biased region" description="Pro residues" evidence="4">
    <location>
        <begin position="544"/>
        <end position="559"/>
    </location>
</feature>
<name>A0A8C3FVQ3_CHRPI</name>
<dbReference type="InterPro" id="IPR003599">
    <property type="entry name" value="Ig_sub"/>
</dbReference>
<dbReference type="SUPFAM" id="SSF48726">
    <property type="entry name" value="Immunoglobulin"/>
    <property type="match status" value="4"/>
</dbReference>
<sequence>MSPPLTVLSLLCPFTSPGARLYPKPSILLSPSGVVPLGGAVTVQCWGWHWHWHWYQNMRFLLYKDGNPNMLQDVEPRWDLADFLIRNVSWRDAGSYGCYYYSHWNPLIWSHPSDPVELVVLPAPGPSISVRPSGVIALGQVVTIRCQCRCGARRLFLYKGGMEIQELDAAGDGGEFTIPSARWEDGGAYSCRSHSRSEPPDWSYPSDTVWIIVAGERPSSASRPSGDVALGGAVTVQCRGRHQNVRFLLYKDGNPNALQNTEPAGNVAEFPIHSVSQRHAGSYSCYYYSHWNPPVWSHPSDPVELVVAGEGPGSVSPRGSSWGGAVTVRCRGWHQNDTEPAGDMAEFPICSVSQRDAGRYSCRYSTKLDPLVWSEPSDPVELLVVGEWPSSASPLPAPPPARPSGGRPGGMLRARLGEGTVNAVTPLVPEPHFFTPQQPWVPHSALTGLCSRCCDELLLLGEFCSTGQAENFPPTGKIHSAPEVLQFHLVPTRVRCGARTAGCVHLSCAADRELPEVNPRPNPAPQSPGLEPPQTRSPFLHPKPLIPSPTQEPAPPAQRPDPLLCPSSLPQP</sequence>
<feature type="region of interest" description="Disordered" evidence="4">
    <location>
        <begin position="514"/>
        <end position="572"/>
    </location>
</feature>
<dbReference type="InterPro" id="IPR013783">
    <property type="entry name" value="Ig-like_fold"/>
</dbReference>
<keyword evidence="7" id="KW-1185">Reference proteome</keyword>
<evidence type="ECO:0000313" key="7">
    <source>
        <dbReference type="Proteomes" id="UP000694380"/>
    </source>
</evidence>
<evidence type="ECO:0000256" key="1">
    <source>
        <dbReference type="ARBA" id="ARBA00022729"/>
    </source>
</evidence>
<dbReference type="GO" id="GO:0002764">
    <property type="term" value="P:immune response-regulating signaling pathway"/>
    <property type="evidence" value="ECO:0007669"/>
    <property type="project" value="TreeGrafter"/>
</dbReference>
<dbReference type="Ensembl" id="ENSCPBT00000017791.1">
    <property type="protein sequence ID" value="ENSCPBP00000015012.1"/>
    <property type="gene ID" value="ENSCPBG00000011074.1"/>
</dbReference>
<organism evidence="6 7">
    <name type="scientific">Chrysemys picta bellii</name>
    <name type="common">Western painted turtle</name>
    <name type="synonym">Emys bellii</name>
    <dbReference type="NCBI Taxonomy" id="8478"/>
    <lineage>
        <taxon>Eukaryota</taxon>
        <taxon>Metazoa</taxon>
        <taxon>Chordata</taxon>
        <taxon>Craniata</taxon>
        <taxon>Vertebrata</taxon>
        <taxon>Euteleostomi</taxon>
        <taxon>Archelosauria</taxon>
        <taxon>Testudinata</taxon>
        <taxon>Testudines</taxon>
        <taxon>Cryptodira</taxon>
        <taxon>Durocryptodira</taxon>
        <taxon>Testudinoidea</taxon>
        <taxon>Emydidae</taxon>
        <taxon>Chrysemys</taxon>
    </lineage>
</organism>